<dbReference type="InterPro" id="IPR004360">
    <property type="entry name" value="Glyas_Fos-R_dOase_dom"/>
</dbReference>
<dbReference type="InterPro" id="IPR037523">
    <property type="entry name" value="VOC_core"/>
</dbReference>
<accession>A0A7W7ZFK2</accession>
<dbReference type="PROSITE" id="PS51819">
    <property type="entry name" value="VOC"/>
    <property type="match status" value="1"/>
</dbReference>
<dbReference type="InterPro" id="IPR029068">
    <property type="entry name" value="Glyas_Bleomycin-R_OHBP_Dase"/>
</dbReference>
<dbReference type="EMBL" id="JACHIP010000005">
    <property type="protein sequence ID" value="MBB5059020.1"/>
    <property type="molecule type" value="Genomic_DNA"/>
</dbReference>
<protein>
    <submittedName>
        <fullName evidence="2">PhnB protein</fullName>
    </submittedName>
</protein>
<reference evidence="2 3" key="1">
    <citation type="submission" date="2020-08" db="EMBL/GenBank/DDBJ databases">
        <title>Genomic Encyclopedia of Type Strains, Phase IV (KMG-V): Genome sequencing to study the core and pangenomes of soil and plant-associated prokaryotes.</title>
        <authorList>
            <person name="Whitman W."/>
        </authorList>
    </citation>
    <scope>NUCLEOTIDE SEQUENCE [LARGE SCALE GENOMIC DNA]</scope>
    <source>
        <strain evidence="2 3">M8UP14</strain>
    </source>
</reference>
<evidence type="ECO:0000313" key="2">
    <source>
        <dbReference type="EMBL" id="MBB5059020.1"/>
    </source>
</evidence>
<sequence>MSEAGSKVGVSKIAVAPFLSVRNGAAAIEFYKAAFGAEVLFRHDGPDGSVVCEMGVGEGRFWLSDESPENKNFSPETLGGATARMVIELDDPDAMYERALTAGAKVSCSMKDEYGWRIGRVSDPFGHDWEIGRRN</sequence>
<dbReference type="PANTHER" id="PTHR34109">
    <property type="entry name" value="BNAUNNG04460D PROTEIN-RELATED"/>
    <property type="match status" value="1"/>
</dbReference>
<dbReference type="SUPFAM" id="SSF54593">
    <property type="entry name" value="Glyoxalase/Bleomycin resistance protein/Dihydroxybiphenyl dioxygenase"/>
    <property type="match status" value="1"/>
</dbReference>
<comment type="caution">
    <text evidence="2">The sequence shown here is derived from an EMBL/GenBank/DDBJ whole genome shotgun (WGS) entry which is preliminary data.</text>
</comment>
<organism evidence="2 3">
    <name type="scientific">Granulicella aggregans</name>
    <dbReference type="NCBI Taxonomy" id="474949"/>
    <lineage>
        <taxon>Bacteria</taxon>
        <taxon>Pseudomonadati</taxon>
        <taxon>Acidobacteriota</taxon>
        <taxon>Terriglobia</taxon>
        <taxon>Terriglobales</taxon>
        <taxon>Acidobacteriaceae</taxon>
        <taxon>Granulicella</taxon>
    </lineage>
</organism>
<dbReference type="CDD" id="cd07246">
    <property type="entry name" value="VOC_like"/>
    <property type="match status" value="1"/>
</dbReference>
<dbReference type="PANTHER" id="PTHR34109:SF1">
    <property type="entry name" value="VOC DOMAIN-CONTAINING PROTEIN"/>
    <property type="match status" value="1"/>
</dbReference>
<proteinExistence type="predicted"/>
<feature type="domain" description="VOC" evidence="1">
    <location>
        <begin position="12"/>
        <end position="134"/>
    </location>
</feature>
<evidence type="ECO:0000313" key="3">
    <source>
        <dbReference type="Proteomes" id="UP000540989"/>
    </source>
</evidence>
<evidence type="ECO:0000259" key="1">
    <source>
        <dbReference type="PROSITE" id="PS51819"/>
    </source>
</evidence>
<dbReference type="Gene3D" id="3.30.720.120">
    <property type="match status" value="1"/>
</dbReference>
<dbReference type="Gene3D" id="3.30.720.110">
    <property type="match status" value="1"/>
</dbReference>
<dbReference type="Proteomes" id="UP000540989">
    <property type="component" value="Unassembled WGS sequence"/>
</dbReference>
<dbReference type="Pfam" id="PF00903">
    <property type="entry name" value="Glyoxalase"/>
    <property type="match status" value="1"/>
</dbReference>
<keyword evidence="3" id="KW-1185">Reference proteome</keyword>
<name>A0A7W7ZFK2_9BACT</name>
<dbReference type="RefSeq" id="WP_184219765.1">
    <property type="nucleotide sequence ID" value="NZ_JACHIP010000005.1"/>
</dbReference>
<dbReference type="AlphaFoldDB" id="A0A7W7ZFK2"/>
<gene>
    <name evidence="2" type="ORF">HDF16_003743</name>
</gene>